<feature type="transmembrane region" description="Helical" evidence="1">
    <location>
        <begin position="12"/>
        <end position="35"/>
    </location>
</feature>
<sequence>MKTTLKLEELMMFVLGIYLFNQLDYAWWWFLVLLLTPDIGMLGYLFGNKAGAIGYNLFHHKGVAIVVYLLGTYFSIPLCQLIGIILFSHSAFDRIMGYGLKYEKGFKFTHLGEIGKN</sequence>
<gene>
    <name evidence="2" type="ORF">SAMN04487892_2373</name>
</gene>
<feature type="transmembrane region" description="Helical" evidence="1">
    <location>
        <begin position="65"/>
        <end position="87"/>
    </location>
</feature>
<keyword evidence="1" id="KW-1133">Transmembrane helix</keyword>
<keyword evidence="3" id="KW-1185">Reference proteome</keyword>
<evidence type="ECO:0000313" key="3">
    <source>
        <dbReference type="Proteomes" id="UP000199592"/>
    </source>
</evidence>
<dbReference type="Proteomes" id="UP000199592">
    <property type="component" value="Unassembled WGS sequence"/>
</dbReference>
<dbReference type="OrthoDB" id="9813911at2"/>
<evidence type="ECO:0008006" key="4">
    <source>
        <dbReference type="Google" id="ProtNLM"/>
    </source>
</evidence>
<dbReference type="EMBL" id="FNMY01000003">
    <property type="protein sequence ID" value="SDW82482.1"/>
    <property type="molecule type" value="Genomic_DNA"/>
</dbReference>
<dbReference type="RefSeq" id="WP_090293275.1">
    <property type="nucleotide sequence ID" value="NZ_FNKI01000001.1"/>
</dbReference>
<proteinExistence type="predicted"/>
<accession>A0A1H2WPC5</accession>
<name>A0A1H2WPC5_9FLAO</name>
<dbReference type="InterPro" id="IPR025356">
    <property type="entry name" value="DUF4260"/>
</dbReference>
<evidence type="ECO:0000256" key="1">
    <source>
        <dbReference type="SAM" id="Phobius"/>
    </source>
</evidence>
<reference evidence="3" key="1">
    <citation type="submission" date="2016-10" db="EMBL/GenBank/DDBJ databases">
        <authorList>
            <person name="Varghese N."/>
            <person name="Submissions S."/>
        </authorList>
    </citation>
    <scope>NUCLEOTIDE SEQUENCE [LARGE SCALE GENOMIC DNA]</scope>
    <source>
        <strain evidence="3">DSM 25030</strain>
    </source>
</reference>
<dbReference type="STRING" id="1073328.SAMN05216294_0993"/>
<keyword evidence="1" id="KW-0472">Membrane</keyword>
<keyword evidence="1" id="KW-0812">Transmembrane</keyword>
<dbReference type="AlphaFoldDB" id="A0A1H2WPC5"/>
<dbReference type="Pfam" id="PF14079">
    <property type="entry name" value="DUF4260"/>
    <property type="match status" value="1"/>
</dbReference>
<organism evidence="2 3">
    <name type="scientific">Flagellimonas zhangzhouensis</name>
    <dbReference type="NCBI Taxonomy" id="1073328"/>
    <lineage>
        <taxon>Bacteria</taxon>
        <taxon>Pseudomonadati</taxon>
        <taxon>Bacteroidota</taxon>
        <taxon>Flavobacteriia</taxon>
        <taxon>Flavobacteriales</taxon>
        <taxon>Flavobacteriaceae</taxon>
        <taxon>Flagellimonas</taxon>
    </lineage>
</organism>
<protein>
    <recommendedName>
        <fullName evidence="4">DUF4260 domain-containing protein</fullName>
    </recommendedName>
</protein>
<evidence type="ECO:0000313" key="2">
    <source>
        <dbReference type="EMBL" id="SDW82482.1"/>
    </source>
</evidence>